<comment type="caution">
    <text evidence="5">The sequence shown here is derived from an EMBL/GenBank/DDBJ whole genome shotgun (WGS) entry which is preliminary data.</text>
</comment>
<dbReference type="CDD" id="cd02933">
    <property type="entry name" value="OYE_like_FMN"/>
    <property type="match status" value="1"/>
</dbReference>
<comment type="cofactor">
    <cofactor evidence="1">
        <name>FMN</name>
        <dbReference type="ChEBI" id="CHEBI:58210"/>
    </cofactor>
</comment>
<dbReference type="EMBL" id="SPLM01000001">
    <property type="protein sequence ID" value="TMW69002.1"/>
    <property type="molecule type" value="Genomic_DNA"/>
</dbReference>
<dbReference type="PANTHER" id="PTHR22893:SF91">
    <property type="entry name" value="NADPH DEHYDROGENASE 2-RELATED"/>
    <property type="match status" value="1"/>
</dbReference>
<dbReference type="InterPro" id="IPR045247">
    <property type="entry name" value="Oye-like"/>
</dbReference>
<accession>A0A8K1FRH5</accession>
<feature type="domain" description="NADH:flavin oxidoreductase/NADH oxidase N-terminal" evidence="4">
    <location>
        <begin position="6"/>
        <end position="342"/>
    </location>
</feature>
<dbReference type="AlphaFoldDB" id="A0A8K1FRH5"/>
<keyword evidence="3" id="KW-0560">Oxidoreductase</keyword>
<dbReference type="Pfam" id="PF00724">
    <property type="entry name" value="Oxidored_FMN"/>
    <property type="match status" value="1"/>
</dbReference>
<evidence type="ECO:0000313" key="6">
    <source>
        <dbReference type="Proteomes" id="UP000794436"/>
    </source>
</evidence>
<protein>
    <recommendedName>
        <fullName evidence="4">NADH:flavin oxidoreductase/NADH oxidase N-terminal domain-containing protein</fullName>
    </recommendedName>
</protein>
<comment type="similarity">
    <text evidence="2">Belongs to the NADH:flavin oxidoreductase/NADH oxidase family.</text>
</comment>
<organism evidence="5 6">
    <name type="scientific">Pythium oligandrum</name>
    <name type="common">Mycoparasitic fungus</name>
    <dbReference type="NCBI Taxonomy" id="41045"/>
    <lineage>
        <taxon>Eukaryota</taxon>
        <taxon>Sar</taxon>
        <taxon>Stramenopiles</taxon>
        <taxon>Oomycota</taxon>
        <taxon>Peronosporomycetes</taxon>
        <taxon>Pythiales</taxon>
        <taxon>Pythiaceae</taxon>
        <taxon>Pythium</taxon>
    </lineage>
</organism>
<dbReference type="PANTHER" id="PTHR22893">
    <property type="entry name" value="NADH OXIDOREDUCTASE-RELATED"/>
    <property type="match status" value="1"/>
</dbReference>
<dbReference type="InterPro" id="IPR013785">
    <property type="entry name" value="Aldolase_TIM"/>
</dbReference>
<dbReference type="Proteomes" id="UP000794436">
    <property type="component" value="Unassembled WGS sequence"/>
</dbReference>
<evidence type="ECO:0000313" key="5">
    <source>
        <dbReference type="EMBL" id="TMW69002.1"/>
    </source>
</evidence>
<dbReference type="Gene3D" id="3.20.20.70">
    <property type="entry name" value="Aldolase class I"/>
    <property type="match status" value="1"/>
</dbReference>
<evidence type="ECO:0000256" key="2">
    <source>
        <dbReference type="ARBA" id="ARBA00005979"/>
    </source>
</evidence>
<reference evidence="5" key="1">
    <citation type="submission" date="2019-03" db="EMBL/GenBank/DDBJ databases">
        <title>Long read genome sequence of the mycoparasitic Pythium oligandrum ATCC 38472 isolated from sugarbeet rhizosphere.</title>
        <authorList>
            <person name="Gaulin E."/>
        </authorList>
    </citation>
    <scope>NUCLEOTIDE SEQUENCE</scope>
    <source>
        <strain evidence="5">ATCC 38472_TT</strain>
    </source>
</reference>
<proteinExistence type="inferred from homology"/>
<evidence type="ECO:0000259" key="4">
    <source>
        <dbReference type="Pfam" id="PF00724"/>
    </source>
</evidence>
<evidence type="ECO:0000256" key="1">
    <source>
        <dbReference type="ARBA" id="ARBA00001917"/>
    </source>
</evidence>
<dbReference type="SUPFAM" id="SSF51395">
    <property type="entry name" value="FMN-linked oxidoreductases"/>
    <property type="match status" value="1"/>
</dbReference>
<evidence type="ECO:0000256" key="3">
    <source>
        <dbReference type="ARBA" id="ARBA00023002"/>
    </source>
</evidence>
<dbReference type="GO" id="GO:0016628">
    <property type="term" value="F:oxidoreductase activity, acting on the CH-CH group of donors, NAD or NADP as acceptor"/>
    <property type="evidence" value="ECO:0007669"/>
    <property type="project" value="UniProtKB-ARBA"/>
</dbReference>
<gene>
    <name evidence="5" type="ORF">Poli38472_001158</name>
</gene>
<dbReference type="OrthoDB" id="276546at2759"/>
<dbReference type="InterPro" id="IPR001155">
    <property type="entry name" value="OxRdtase_FMN_N"/>
</dbReference>
<name>A0A8K1FRH5_PYTOL</name>
<keyword evidence="6" id="KW-1185">Reference proteome</keyword>
<dbReference type="GO" id="GO:0010181">
    <property type="term" value="F:FMN binding"/>
    <property type="evidence" value="ECO:0007669"/>
    <property type="project" value="InterPro"/>
</dbReference>
<dbReference type="FunFam" id="3.20.20.70:FF:000059">
    <property type="entry name" value="N-ethylmaleimide reductase, FMN-linked"/>
    <property type="match status" value="1"/>
</dbReference>
<dbReference type="GO" id="GO:0005829">
    <property type="term" value="C:cytosol"/>
    <property type="evidence" value="ECO:0007669"/>
    <property type="project" value="UniProtKB-ARBA"/>
</dbReference>
<sequence length="373" mass="41122">MSTTSKLFTPLALGDDLVLKNRVVMAPMMRNRSDRQTRGPSEITELFYEQRAGAGLIIAEATAVSEQAFGWFGAAGCYNQEHVSGWKRVVDRVHARGGTIFLQLWHMGRQGHSSFNSKGELVSSSAIKLSYGTRRNAKGEDVPFEVPRALETDEIPAIVEDFRKSAALAKEAGFDGVEIHAGNGYLIDQFMQSVSNKRTDKYGGSFENRTRFLLEIVEAVKTVWPSHRIGVRITPNGKYGDMGGEDNFSSFCYVMQQLSPHQLGYLAIPDGEGYTLELHDKCRLVTPFDAKTHFRGTVMACNSYTKDTAEGVLRSGAADAVAFGRAYISNPDLAERYKNNWPLASAAPVDVYWNGDLGVEGCIMYPSYAPTQG</sequence>